<proteinExistence type="predicted"/>
<feature type="signal peptide" evidence="1">
    <location>
        <begin position="1"/>
        <end position="20"/>
    </location>
</feature>
<comment type="caution">
    <text evidence="2">The sequence shown here is derived from an EMBL/GenBank/DDBJ whole genome shotgun (WGS) entry which is preliminary data.</text>
</comment>
<accession>A0A9P5S054</accession>
<evidence type="ECO:0000256" key="1">
    <source>
        <dbReference type="SAM" id="SignalP"/>
    </source>
</evidence>
<keyword evidence="3" id="KW-1185">Reference proteome</keyword>
<dbReference type="OrthoDB" id="2414727at2759"/>
<gene>
    <name evidence="2" type="ORF">BG015_005996</name>
</gene>
<reference evidence="2" key="1">
    <citation type="journal article" date="2020" name="Fungal Divers.">
        <title>Resolving the Mortierellaceae phylogeny through synthesis of multi-gene phylogenetics and phylogenomics.</title>
        <authorList>
            <person name="Vandepol N."/>
            <person name="Liber J."/>
            <person name="Desiro A."/>
            <person name="Na H."/>
            <person name="Kennedy M."/>
            <person name="Barry K."/>
            <person name="Grigoriev I.V."/>
            <person name="Miller A.N."/>
            <person name="O'Donnell K."/>
            <person name="Stajich J.E."/>
            <person name="Bonito G."/>
        </authorList>
    </citation>
    <scope>NUCLEOTIDE SEQUENCE</scope>
    <source>
        <strain evidence="2">NRRL 6426</strain>
    </source>
</reference>
<name>A0A9P5S054_9FUNG</name>
<keyword evidence="1" id="KW-0732">Signal</keyword>
<sequence length="116" mass="12238">MKFFKVLAFLATTAVTLVLAQVQNDAPTPCMVCLQESLQSLSACKSLTVVIGNMDPASDPAYAACLCSSLDGAWIDKCMSTCSQDVVSFKNAYAENIQAAGLRCGAQPTFIPTSFA</sequence>
<dbReference type="Proteomes" id="UP000748756">
    <property type="component" value="Unassembled WGS sequence"/>
</dbReference>
<protein>
    <recommendedName>
        <fullName evidence="4">Extracellular membrane protein CFEM domain-containing protein</fullName>
    </recommendedName>
</protein>
<organism evidence="2 3">
    <name type="scientific">Linnemannia schmuckeri</name>
    <dbReference type="NCBI Taxonomy" id="64567"/>
    <lineage>
        <taxon>Eukaryota</taxon>
        <taxon>Fungi</taxon>
        <taxon>Fungi incertae sedis</taxon>
        <taxon>Mucoromycota</taxon>
        <taxon>Mortierellomycotina</taxon>
        <taxon>Mortierellomycetes</taxon>
        <taxon>Mortierellales</taxon>
        <taxon>Mortierellaceae</taxon>
        <taxon>Linnemannia</taxon>
    </lineage>
</organism>
<evidence type="ECO:0008006" key="4">
    <source>
        <dbReference type="Google" id="ProtNLM"/>
    </source>
</evidence>
<dbReference type="AlphaFoldDB" id="A0A9P5S054"/>
<evidence type="ECO:0000313" key="3">
    <source>
        <dbReference type="Proteomes" id="UP000748756"/>
    </source>
</evidence>
<feature type="chain" id="PRO_5040250899" description="Extracellular membrane protein CFEM domain-containing protein" evidence="1">
    <location>
        <begin position="21"/>
        <end position="116"/>
    </location>
</feature>
<evidence type="ECO:0000313" key="2">
    <source>
        <dbReference type="EMBL" id="KAF9151950.1"/>
    </source>
</evidence>
<dbReference type="EMBL" id="JAAAUQ010000280">
    <property type="protein sequence ID" value="KAF9151950.1"/>
    <property type="molecule type" value="Genomic_DNA"/>
</dbReference>